<feature type="chain" id="PRO_5002772616" description="Haemolysin activator HlyB C-terminal domain-containing protein" evidence="1">
    <location>
        <begin position="29"/>
        <end position="691"/>
    </location>
</feature>
<dbReference type="Proteomes" id="UP000007013">
    <property type="component" value="Chromosome"/>
</dbReference>
<evidence type="ECO:0008006" key="4">
    <source>
        <dbReference type="Google" id="ProtNLM"/>
    </source>
</evidence>
<dbReference type="KEGG" id="ote:Oter_0363"/>
<keyword evidence="1" id="KW-0732">Signal</keyword>
<dbReference type="EMBL" id="CP001032">
    <property type="protein sequence ID" value="ACB73653.1"/>
    <property type="molecule type" value="Genomic_DNA"/>
</dbReference>
<organism evidence="2 3">
    <name type="scientific">Opitutus terrae (strain DSM 11246 / JCM 15787 / PB90-1)</name>
    <dbReference type="NCBI Taxonomy" id="452637"/>
    <lineage>
        <taxon>Bacteria</taxon>
        <taxon>Pseudomonadati</taxon>
        <taxon>Verrucomicrobiota</taxon>
        <taxon>Opitutia</taxon>
        <taxon>Opitutales</taxon>
        <taxon>Opitutaceae</taxon>
        <taxon>Opitutus</taxon>
    </lineage>
</organism>
<evidence type="ECO:0000256" key="1">
    <source>
        <dbReference type="SAM" id="SignalP"/>
    </source>
</evidence>
<name>B1ZQY6_OPITP</name>
<keyword evidence="3" id="KW-1185">Reference proteome</keyword>
<gene>
    <name evidence="2" type="ordered locus">Oter_0363</name>
</gene>
<dbReference type="AlphaFoldDB" id="B1ZQY6"/>
<dbReference type="HOGENOM" id="CLU_398394_0_0_0"/>
<sequence>MSGAARASRRQQAWTLALLLAWVATGTAAETPFGVIVDVTLDPGAGGEPGAAGVLRLDPQTSVVARDDVRFETLPALKAAKETLTRVQVPPGTSLDGLAHVIQEQDSAREWLGWLMLRPSPRFPRVCLLYRARAQPFTIELHVRGEQPDAPPVTRALPDNPGVLVSYRGTPDSPVALLAPGVLTAAAQAWQIARANGYLPDGPPGDKVAISAQLQDAFLLGVPNPGEEVYSAQEKSGRALGLRVQPVFVPREIRVELTHWRALEAGEPPAIAAQLARKRTAREAAIRTRLAPHLPAAYGLVTPAMVESWRATPVGREFEVSATRYEDETLVLGAIDAYSTQRIIAEIGVTYGATEGLQGTGQVEVVHEHRTHLEAGVEASYGDEADAQAARFAWRPRQPVGDWELNVAGSASARRDRAALFGTATTTRPVDWRRWVADVGFTARQRVAEPEPGRWTSAASAGIHLVHADDAFAVAAAVPAGVAQPDSRVELKAEWRAATLLRASGHRLEMSTQLRLAQASEALAGNYDYGLGDVAVNASLVTARAAGPRWKLMSTTRVGRLRGDAPLGQLFRAGGDEGWIRGLQEGELAGRSYWAQSFAAGPDIAALLGRDEDTGGDRRAIFLLAFYDVGEVEDATRGWRSAQGMGVAAHLADLPLGPQKGALTLGYAYSPDSAQEPHGAVFVRFELPFVQ</sequence>
<proteinExistence type="predicted"/>
<evidence type="ECO:0000313" key="3">
    <source>
        <dbReference type="Proteomes" id="UP000007013"/>
    </source>
</evidence>
<accession>B1ZQY6</accession>
<dbReference type="Gene3D" id="2.40.160.50">
    <property type="entry name" value="membrane protein fhac: a member of the omp85/tpsb transporter family"/>
    <property type="match status" value="1"/>
</dbReference>
<evidence type="ECO:0000313" key="2">
    <source>
        <dbReference type="EMBL" id="ACB73653.1"/>
    </source>
</evidence>
<reference evidence="2 3" key="1">
    <citation type="journal article" date="2011" name="J. Bacteriol.">
        <title>Genome sequence of the verrucomicrobium Opitutus terrae PB90-1, an abundant inhabitant of rice paddy soil ecosystems.</title>
        <authorList>
            <person name="van Passel M.W."/>
            <person name="Kant R."/>
            <person name="Palva A."/>
            <person name="Copeland A."/>
            <person name="Lucas S."/>
            <person name="Lapidus A."/>
            <person name="Glavina del Rio T."/>
            <person name="Pitluck S."/>
            <person name="Goltsman E."/>
            <person name="Clum A."/>
            <person name="Sun H."/>
            <person name="Schmutz J."/>
            <person name="Larimer F.W."/>
            <person name="Land M.L."/>
            <person name="Hauser L."/>
            <person name="Kyrpides N."/>
            <person name="Mikhailova N."/>
            <person name="Richardson P.P."/>
            <person name="Janssen P.H."/>
            <person name="de Vos W.M."/>
            <person name="Smidt H."/>
        </authorList>
    </citation>
    <scope>NUCLEOTIDE SEQUENCE [LARGE SCALE GENOMIC DNA]</scope>
    <source>
        <strain evidence="3">DSM 11246 / JCM 15787 / PB90-1</strain>
    </source>
</reference>
<protein>
    <recommendedName>
        <fullName evidence="4">Haemolysin activator HlyB C-terminal domain-containing protein</fullName>
    </recommendedName>
</protein>
<dbReference type="STRING" id="452637.Oter_0363"/>
<feature type="signal peptide" evidence="1">
    <location>
        <begin position="1"/>
        <end position="28"/>
    </location>
</feature>